<proteinExistence type="predicted"/>
<organism evidence="1 2">
    <name type="scientific">Riccia sorocarpa</name>
    <dbReference type="NCBI Taxonomy" id="122646"/>
    <lineage>
        <taxon>Eukaryota</taxon>
        <taxon>Viridiplantae</taxon>
        <taxon>Streptophyta</taxon>
        <taxon>Embryophyta</taxon>
        <taxon>Marchantiophyta</taxon>
        <taxon>Marchantiopsida</taxon>
        <taxon>Marchantiidae</taxon>
        <taxon>Marchantiales</taxon>
        <taxon>Ricciaceae</taxon>
        <taxon>Riccia</taxon>
    </lineage>
</organism>
<evidence type="ECO:0000313" key="1">
    <source>
        <dbReference type="EMBL" id="KAL3683193.1"/>
    </source>
</evidence>
<comment type="caution">
    <text evidence="1">The sequence shown here is derived from an EMBL/GenBank/DDBJ whole genome shotgun (WGS) entry which is preliminary data.</text>
</comment>
<dbReference type="AlphaFoldDB" id="A0ABD3GVD0"/>
<dbReference type="EMBL" id="JBJQOH010000006">
    <property type="protein sequence ID" value="KAL3683193.1"/>
    <property type="molecule type" value="Genomic_DNA"/>
</dbReference>
<gene>
    <name evidence="1" type="ORF">R1sor_001215</name>
</gene>
<protein>
    <submittedName>
        <fullName evidence="1">Uncharacterized protein</fullName>
    </submittedName>
</protein>
<name>A0ABD3GVD0_9MARC</name>
<dbReference type="Proteomes" id="UP001633002">
    <property type="component" value="Unassembled WGS sequence"/>
</dbReference>
<reference evidence="1 2" key="1">
    <citation type="submission" date="2024-09" db="EMBL/GenBank/DDBJ databases">
        <title>Chromosome-scale assembly of Riccia sorocarpa.</title>
        <authorList>
            <person name="Paukszto L."/>
        </authorList>
    </citation>
    <scope>NUCLEOTIDE SEQUENCE [LARGE SCALE GENOMIC DNA]</scope>
    <source>
        <strain evidence="1">LP-2024</strain>
        <tissue evidence="1">Aerial parts of the thallus</tissue>
    </source>
</reference>
<keyword evidence="2" id="KW-1185">Reference proteome</keyword>
<accession>A0ABD3GVD0</accession>
<sequence length="151" mass="17075">MTPTRRCNRWGRFGLSLSEFKRLQEGSRTSVLRLHTQHNCCVAVRRLREERVRDLGEAQHIPSGGFNDSSEQGAKANVVAVRCSSIAISHELEDLIKTKSVMQSGGNTHRTAREADLERDNMYAAVVDYMESLAEIGIRWHAVYCLLTDQD</sequence>
<evidence type="ECO:0000313" key="2">
    <source>
        <dbReference type="Proteomes" id="UP001633002"/>
    </source>
</evidence>